<feature type="transmembrane region" description="Helical" evidence="2">
    <location>
        <begin position="12"/>
        <end position="36"/>
    </location>
</feature>
<dbReference type="EMBL" id="MFGO01000031">
    <property type="protein sequence ID" value="OGF40330.1"/>
    <property type="molecule type" value="Genomic_DNA"/>
</dbReference>
<feature type="coiled-coil region" evidence="1">
    <location>
        <begin position="48"/>
        <end position="75"/>
    </location>
</feature>
<dbReference type="Proteomes" id="UP000177579">
    <property type="component" value="Unassembled WGS sequence"/>
</dbReference>
<comment type="caution">
    <text evidence="3">The sequence shown here is derived from an EMBL/GenBank/DDBJ whole genome shotgun (WGS) entry which is preliminary data.</text>
</comment>
<gene>
    <name evidence="3" type="ORF">A2531_00575</name>
</gene>
<evidence type="ECO:0000256" key="2">
    <source>
        <dbReference type="SAM" id="Phobius"/>
    </source>
</evidence>
<evidence type="ECO:0000256" key="1">
    <source>
        <dbReference type="SAM" id="Coils"/>
    </source>
</evidence>
<accession>A0A1F5TN40</accession>
<evidence type="ECO:0008006" key="5">
    <source>
        <dbReference type="Google" id="ProtNLM"/>
    </source>
</evidence>
<reference evidence="3 4" key="1">
    <citation type="journal article" date="2016" name="Nat. Commun.">
        <title>Thousands of microbial genomes shed light on interconnected biogeochemical processes in an aquifer system.</title>
        <authorList>
            <person name="Anantharaman K."/>
            <person name="Brown C.T."/>
            <person name="Hug L.A."/>
            <person name="Sharon I."/>
            <person name="Castelle C.J."/>
            <person name="Probst A.J."/>
            <person name="Thomas B.C."/>
            <person name="Singh A."/>
            <person name="Wilkins M.J."/>
            <person name="Karaoz U."/>
            <person name="Brodie E.L."/>
            <person name="Williams K.H."/>
            <person name="Hubbard S.S."/>
            <person name="Banfield J.F."/>
        </authorList>
    </citation>
    <scope>NUCLEOTIDE SEQUENCE [LARGE SCALE GENOMIC DNA]</scope>
</reference>
<protein>
    <recommendedName>
        <fullName evidence="5">Cell division protein FtsL</fullName>
    </recommendedName>
</protein>
<dbReference type="AlphaFoldDB" id="A0A1F5TN40"/>
<evidence type="ECO:0000313" key="3">
    <source>
        <dbReference type="EMBL" id="OGF40330.1"/>
    </source>
</evidence>
<keyword evidence="2" id="KW-0472">Membrane</keyword>
<keyword evidence="2" id="KW-0812">Transmembrane</keyword>
<proteinExistence type="predicted"/>
<keyword evidence="1" id="KW-0175">Coiled coil</keyword>
<evidence type="ECO:0000313" key="4">
    <source>
        <dbReference type="Proteomes" id="UP000177579"/>
    </source>
</evidence>
<keyword evidence="2" id="KW-1133">Transmembrane helix</keyword>
<sequence length="106" mass="12202">MTQKQKNIKSKFLLAHGILNKFIMAMILVCGIYFVVSANDLSIKGFVLQKLKLEVAEINKQNKEIKLKIMELESYDNITKKAEELKMVKVEKVDYILISPETVARK</sequence>
<name>A0A1F5TN40_9BACT</name>
<organism evidence="3 4">
    <name type="scientific">Candidatus Falkowbacteria bacterium RIFOXYD2_FULL_34_120</name>
    <dbReference type="NCBI Taxonomy" id="1798007"/>
    <lineage>
        <taxon>Bacteria</taxon>
        <taxon>Candidatus Falkowiibacteriota</taxon>
    </lineage>
</organism>